<sequence>MSAGGVFVPLMVIFPRQRMKPELADGAPPGTMFSVHKSGWMQTDLFTAWFEHFLSFVRPTRDDPVLLILDGDSTHTKNVNFLERAKEMHTTVICLPPLCSHKLQPLDVSFMQPLNTFFVQAIEKFLRNNPGRSVTQFQMSPLFAEAYLKASTPSTAINGFRACGIVPLDPSVFGDVDFAPAEVTDQPGTSSITDQPGTSSITDQPGTSSIIDQPGTSSITDQPGTSSITEQPVITTHHDTSNNSSYSVSPANLMPIPKATQDRRTNRKRGTSAVLTSTPYRLALKEAKSFFTSLDPPVD</sequence>
<gene>
    <name evidence="4 5 6" type="primary">LOC103510160</name>
</gene>
<dbReference type="RefSeq" id="XP_026680077.1">
    <property type="nucleotide sequence ID" value="XM_026824276.1"/>
</dbReference>
<evidence type="ECO:0000313" key="6">
    <source>
        <dbReference type="RefSeq" id="XP_026680077.1"/>
    </source>
</evidence>
<accession>A0A3Q0IUY4</accession>
<organism evidence="3 6">
    <name type="scientific">Diaphorina citri</name>
    <name type="common">Asian citrus psyllid</name>
    <dbReference type="NCBI Taxonomy" id="121845"/>
    <lineage>
        <taxon>Eukaryota</taxon>
        <taxon>Metazoa</taxon>
        <taxon>Ecdysozoa</taxon>
        <taxon>Arthropoda</taxon>
        <taxon>Hexapoda</taxon>
        <taxon>Insecta</taxon>
        <taxon>Pterygota</taxon>
        <taxon>Neoptera</taxon>
        <taxon>Paraneoptera</taxon>
        <taxon>Hemiptera</taxon>
        <taxon>Sternorrhyncha</taxon>
        <taxon>Psylloidea</taxon>
        <taxon>Psyllidae</taxon>
        <taxon>Diaphorininae</taxon>
        <taxon>Diaphorina</taxon>
    </lineage>
</organism>
<keyword evidence="3" id="KW-1185">Reference proteome</keyword>
<dbReference type="PaxDb" id="121845-A0A3Q0IUY4"/>
<dbReference type="RefSeq" id="XP_026680075.1">
    <property type="nucleotide sequence ID" value="XM_026824274.1"/>
</dbReference>
<name>A0A3Q0IUY4_DIACI</name>
<dbReference type="STRING" id="121845.A0A3Q0IUY4"/>
<dbReference type="Pfam" id="PF03184">
    <property type="entry name" value="DDE_1"/>
    <property type="match status" value="1"/>
</dbReference>
<dbReference type="KEGG" id="dci:103510160"/>
<evidence type="ECO:0000313" key="5">
    <source>
        <dbReference type="RefSeq" id="XP_026680075.1"/>
    </source>
</evidence>
<feature type="region of interest" description="Disordered" evidence="1">
    <location>
        <begin position="183"/>
        <end position="273"/>
    </location>
</feature>
<dbReference type="RefSeq" id="XP_026680070.1">
    <property type="nucleotide sequence ID" value="XM_026824269.1"/>
</dbReference>
<evidence type="ECO:0000256" key="1">
    <source>
        <dbReference type="SAM" id="MobiDB-lite"/>
    </source>
</evidence>
<reference evidence="4 5" key="1">
    <citation type="submission" date="2025-04" db="UniProtKB">
        <authorList>
            <consortium name="RefSeq"/>
        </authorList>
    </citation>
    <scope>IDENTIFICATION</scope>
</reference>
<dbReference type="AlphaFoldDB" id="A0A3Q0IUY4"/>
<feature type="domain" description="DDE-1" evidence="2">
    <location>
        <begin position="3"/>
        <end position="122"/>
    </location>
</feature>
<evidence type="ECO:0000313" key="3">
    <source>
        <dbReference type="Proteomes" id="UP000079169"/>
    </source>
</evidence>
<feature type="compositionally biased region" description="Polar residues" evidence="1">
    <location>
        <begin position="241"/>
        <end position="250"/>
    </location>
</feature>
<feature type="compositionally biased region" description="Polar residues" evidence="1">
    <location>
        <begin position="186"/>
        <end position="234"/>
    </location>
</feature>
<proteinExistence type="predicted"/>
<dbReference type="InterPro" id="IPR004875">
    <property type="entry name" value="DDE_SF_endonuclease_dom"/>
</dbReference>
<protein>
    <submittedName>
        <fullName evidence="4 5">Uncharacterized protein LOC103510160</fullName>
    </submittedName>
</protein>
<dbReference type="Proteomes" id="UP000079169">
    <property type="component" value="Unplaced"/>
</dbReference>
<dbReference type="GeneID" id="103510160"/>
<evidence type="ECO:0000313" key="4">
    <source>
        <dbReference type="RefSeq" id="XP_026680070.1"/>
    </source>
</evidence>
<dbReference type="GO" id="GO:0003676">
    <property type="term" value="F:nucleic acid binding"/>
    <property type="evidence" value="ECO:0007669"/>
    <property type="project" value="InterPro"/>
</dbReference>
<evidence type="ECO:0000259" key="2">
    <source>
        <dbReference type="Pfam" id="PF03184"/>
    </source>
</evidence>